<dbReference type="AlphaFoldDB" id="A0AAD6ZL49"/>
<evidence type="ECO:0000256" key="1">
    <source>
        <dbReference type="SAM" id="MobiDB-lite"/>
    </source>
</evidence>
<proteinExistence type="predicted"/>
<feature type="compositionally biased region" description="Polar residues" evidence="1">
    <location>
        <begin position="1"/>
        <end position="15"/>
    </location>
</feature>
<feature type="region of interest" description="Disordered" evidence="1">
    <location>
        <begin position="96"/>
        <end position="142"/>
    </location>
</feature>
<reference evidence="2" key="1">
    <citation type="submission" date="2023-03" db="EMBL/GenBank/DDBJ databases">
        <title>Massive genome expansion in bonnet fungi (Mycena s.s.) driven by repeated elements and novel gene families across ecological guilds.</title>
        <authorList>
            <consortium name="Lawrence Berkeley National Laboratory"/>
            <person name="Harder C.B."/>
            <person name="Miyauchi S."/>
            <person name="Viragh M."/>
            <person name="Kuo A."/>
            <person name="Thoen E."/>
            <person name="Andreopoulos B."/>
            <person name="Lu D."/>
            <person name="Skrede I."/>
            <person name="Drula E."/>
            <person name="Henrissat B."/>
            <person name="Morin E."/>
            <person name="Kohler A."/>
            <person name="Barry K."/>
            <person name="LaButti K."/>
            <person name="Morin E."/>
            <person name="Salamov A."/>
            <person name="Lipzen A."/>
            <person name="Mereny Z."/>
            <person name="Hegedus B."/>
            <person name="Baldrian P."/>
            <person name="Stursova M."/>
            <person name="Weitz H."/>
            <person name="Taylor A."/>
            <person name="Grigoriev I.V."/>
            <person name="Nagy L.G."/>
            <person name="Martin F."/>
            <person name="Kauserud H."/>
        </authorList>
    </citation>
    <scope>NUCLEOTIDE SEQUENCE</scope>
    <source>
        <strain evidence="2">CBHHK002</strain>
    </source>
</reference>
<dbReference type="EMBL" id="JARIHO010000040">
    <property type="protein sequence ID" value="KAJ7327922.1"/>
    <property type="molecule type" value="Genomic_DNA"/>
</dbReference>
<sequence>MKRSARSLNPSQNGLDFQEKTELNKTESGMGKSHQGGVWRDMSVNETSTLHLGRVSPSRIKDEQTPAKQILDDIEKPTDEYENLRRVMMKNATQIKTENSQPMAGITQPQPEGKTEQERRRDQQRWANHQLPRTGTRRESACGGGSIELEIRINTIEFQEVDPTTLYTKSSCRTKALYTPLQTPVPPAAQPAIGPPLSTQERIRAPHRTNKINGVLGHISHDLDGYFIIGRTARRMYEPDVTKQWLPTFWQGERTSTCIWGISSSGFIAIAIASGRPTLISGTRHFLIKSTLQISPLPVPPYLAGLWYLLLNSRAHFSLHVLWRFRYPEPRECRLLGTIKQEVGGR</sequence>
<gene>
    <name evidence="2" type="ORF">DFH08DRAFT_816088</name>
</gene>
<name>A0AAD6ZL49_9AGAR</name>
<protein>
    <submittedName>
        <fullName evidence="2">Uncharacterized protein</fullName>
    </submittedName>
</protein>
<feature type="compositionally biased region" description="Basic and acidic residues" evidence="1">
    <location>
        <begin position="113"/>
        <end position="124"/>
    </location>
</feature>
<feature type="compositionally biased region" description="Polar residues" evidence="1">
    <location>
        <begin position="96"/>
        <end position="110"/>
    </location>
</feature>
<accession>A0AAD6ZL49</accession>
<evidence type="ECO:0000313" key="2">
    <source>
        <dbReference type="EMBL" id="KAJ7327922.1"/>
    </source>
</evidence>
<evidence type="ECO:0000313" key="3">
    <source>
        <dbReference type="Proteomes" id="UP001218218"/>
    </source>
</evidence>
<dbReference type="Proteomes" id="UP001218218">
    <property type="component" value="Unassembled WGS sequence"/>
</dbReference>
<keyword evidence="3" id="KW-1185">Reference proteome</keyword>
<comment type="caution">
    <text evidence="2">The sequence shown here is derived from an EMBL/GenBank/DDBJ whole genome shotgun (WGS) entry which is preliminary data.</text>
</comment>
<organism evidence="2 3">
    <name type="scientific">Mycena albidolilacea</name>
    <dbReference type="NCBI Taxonomy" id="1033008"/>
    <lineage>
        <taxon>Eukaryota</taxon>
        <taxon>Fungi</taxon>
        <taxon>Dikarya</taxon>
        <taxon>Basidiomycota</taxon>
        <taxon>Agaricomycotina</taxon>
        <taxon>Agaricomycetes</taxon>
        <taxon>Agaricomycetidae</taxon>
        <taxon>Agaricales</taxon>
        <taxon>Marasmiineae</taxon>
        <taxon>Mycenaceae</taxon>
        <taxon>Mycena</taxon>
    </lineage>
</organism>
<feature type="region of interest" description="Disordered" evidence="1">
    <location>
        <begin position="1"/>
        <end position="39"/>
    </location>
</feature>